<proteinExistence type="predicted"/>
<organism evidence="1">
    <name type="scientific">Sesamum angustifolium</name>
    <dbReference type="NCBI Taxonomy" id="2727405"/>
    <lineage>
        <taxon>Eukaryota</taxon>
        <taxon>Viridiplantae</taxon>
        <taxon>Streptophyta</taxon>
        <taxon>Embryophyta</taxon>
        <taxon>Tracheophyta</taxon>
        <taxon>Spermatophyta</taxon>
        <taxon>Magnoliopsida</taxon>
        <taxon>eudicotyledons</taxon>
        <taxon>Gunneridae</taxon>
        <taxon>Pentapetalae</taxon>
        <taxon>asterids</taxon>
        <taxon>lamiids</taxon>
        <taxon>Lamiales</taxon>
        <taxon>Pedaliaceae</taxon>
        <taxon>Sesamum</taxon>
    </lineage>
</organism>
<comment type="caution">
    <text evidence="1">The sequence shown here is derived from an EMBL/GenBank/DDBJ whole genome shotgun (WGS) entry which is preliminary data.</text>
</comment>
<reference evidence="1" key="1">
    <citation type="submission" date="2020-06" db="EMBL/GenBank/DDBJ databases">
        <authorList>
            <person name="Li T."/>
            <person name="Hu X."/>
            <person name="Zhang T."/>
            <person name="Song X."/>
            <person name="Zhang H."/>
            <person name="Dai N."/>
            <person name="Sheng W."/>
            <person name="Hou X."/>
            <person name="Wei L."/>
        </authorList>
    </citation>
    <scope>NUCLEOTIDE SEQUENCE</scope>
    <source>
        <strain evidence="1">G01</strain>
        <tissue evidence="1">Leaf</tissue>
    </source>
</reference>
<gene>
    <name evidence="1" type="ORF">Sangu_3190000</name>
</gene>
<sequence>MNDENRINWNEVQAYLKAANVTEATNMGIYTNPMPQHQGDKSLLRDLHRYKLIQGLLLMKE</sequence>
<name>A0AAW2JQ17_9LAMI</name>
<evidence type="ECO:0000313" key="1">
    <source>
        <dbReference type="EMBL" id="KAL0295673.1"/>
    </source>
</evidence>
<accession>A0AAW2JQ17</accession>
<protein>
    <submittedName>
        <fullName evidence="1">Uncharacterized protein</fullName>
    </submittedName>
</protein>
<reference evidence="1" key="2">
    <citation type="journal article" date="2024" name="Plant">
        <title>Genomic evolution and insights into agronomic trait innovations of Sesamum species.</title>
        <authorList>
            <person name="Miao H."/>
            <person name="Wang L."/>
            <person name="Qu L."/>
            <person name="Liu H."/>
            <person name="Sun Y."/>
            <person name="Le M."/>
            <person name="Wang Q."/>
            <person name="Wei S."/>
            <person name="Zheng Y."/>
            <person name="Lin W."/>
            <person name="Duan Y."/>
            <person name="Cao H."/>
            <person name="Xiong S."/>
            <person name="Wang X."/>
            <person name="Wei L."/>
            <person name="Li C."/>
            <person name="Ma Q."/>
            <person name="Ju M."/>
            <person name="Zhao R."/>
            <person name="Li G."/>
            <person name="Mu C."/>
            <person name="Tian Q."/>
            <person name="Mei H."/>
            <person name="Zhang T."/>
            <person name="Gao T."/>
            <person name="Zhang H."/>
        </authorList>
    </citation>
    <scope>NUCLEOTIDE SEQUENCE</scope>
    <source>
        <strain evidence="1">G01</strain>
    </source>
</reference>
<dbReference type="EMBL" id="JACGWK010000630">
    <property type="protein sequence ID" value="KAL0295673.1"/>
    <property type="molecule type" value="Genomic_DNA"/>
</dbReference>
<dbReference type="AlphaFoldDB" id="A0AAW2JQ17"/>